<evidence type="ECO:0000256" key="4">
    <source>
        <dbReference type="ARBA" id="ARBA00041575"/>
    </source>
</evidence>
<evidence type="ECO:0000256" key="5">
    <source>
        <dbReference type="ARBA" id="ARBA00046062"/>
    </source>
</evidence>
<keyword evidence="9" id="KW-1185">Reference proteome</keyword>
<feature type="compositionally biased region" description="Low complexity" evidence="6">
    <location>
        <begin position="299"/>
        <end position="315"/>
    </location>
</feature>
<feature type="compositionally biased region" description="Basic and acidic residues" evidence="6">
    <location>
        <begin position="533"/>
        <end position="543"/>
    </location>
</feature>
<evidence type="ECO:0000313" key="8">
    <source>
        <dbReference type="EMBL" id="KAF2146237.1"/>
    </source>
</evidence>
<comment type="function">
    <text evidence="5">Involved in endoplasmic reticulum-associated protein degradation (ERAD). Acts as a platform to recruit both UBQLN1 and VCP to the ER during ERAD.</text>
</comment>
<accession>A0A6A6BTT4</accession>
<evidence type="ECO:0000256" key="1">
    <source>
        <dbReference type="ARBA" id="ARBA00004406"/>
    </source>
</evidence>
<dbReference type="InterPro" id="IPR001012">
    <property type="entry name" value="UBX_dom"/>
</dbReference>
<proteinExistence type="predicted"/>
<evidence type="ECO:0000313" key="9">
    <source>
        <dbReference type="Proteomes" id="UP000799438"/>
    </source>
</evidence>
<dbReference type="CDD" id="cd01767">
    <property type="entry name" value="UBX"/>
    <property type="match status" value="1"/>
</dbReference>
<feature type="region of interest" description="Disordered" evidence="6">
    <location>
        <begin position="110"/>
        <end position="161"/>
    </location>
</feature>
<protein>
    <recommendedName>
        <fullName evidence="4">UBX domain-containing protein 2</fullName>
    </recommendedName>
</protein>
<dbReference type="SUPFAM" id="SSF52833">
    <property type="entry name" value="Thioredoxin-like"/>
    <property type="match status" value="1"/>
</dbReference>
<dbReference type="InterPro" id="IPR036249">
    <property type="entry name" value="Thioredoxin-like_sf"/>
</dbReference>
<feature type="compositionally biased region" description="Basic and acidic residues" evidence="6">
    <location>
        <begin position="222"/>
        <end position="240"/>
    </location>
</feature>
<evidence type="ECO:0000256" key="6">
    <source>
        <dbReference type="SAM" id="MobiDB-lite"/>
    </source>
</evidence>
<dbReference type="Pfam" id="PF23187">
    <property type="entry name" value="UBX7_N"/>
    <property type="match status" value="1"/>
</dbReference>
<dbReference type="RefSeq" id="XP_033401946.1">
    <property type="nucleotide sequence ID" value="XM_033545979.1"/>
</dbReference>
<comment type="subunit">
    <text evidence="3">Directly interacts with VCP. Interacts with UBQLN1. Forms a complex with VCP and UBQLN1.</text>
</comment>
<evidence type="ECO:0000256" key="3">
    <source>
        <dbReference type="ARBA" id="ARBA00038812"/>
    </source>
</evidence>
<dbReference type="OrthoDB" id="2445133at2759"/>
<dbReference type="Proteomes" id="UP000799438">
    <property type="component" value="Unassembled WGS sequence"/>
</dbReference>
<name>A0A6A6BTT4_9PEZI</name>
<dbReference type="Gene3D" id="3.10.20.90">
    <property type="entry name" value="Phosphatidylinositol 3-kinase Catalytic Subunit, Chain A, domain 1"/>
    <property type="match status" value="1"/>
</dbReference>
<evidence type="ECO:0000259" key="7">
    <source>
        <dbReference type="SMART" id="SM00166"/>
    </source>
</evidence>
<dbReference type="GeneID" id="54303485"/>
<dbReference type="Pfam" id="PF00789">
    <property type="entry name" value="UBX"/>
    <property type="match status" value="1"/>
</dbReference>
<dbReference type="AlphaFoldDB" id="A0A6A6BTT4"/>
<comment type="subcellular location">
    <subcellularLocation>
        <location evidence="1">Endoplasmic reticulum membrane</location>
        <topology evidence="1">Peripheral membrane protein</topology>
    </subcellularLocation>
</comment>
<dbReference type="GO" id="GO:0006986">
    <property type="term" value="P:response to unfolded protein"/>
    <property type="evidence" value="ECO:0007669"/>
    <property type="project" value="UniProtKB-KW"/>
</dbReference>
<feature type="compositionally biased region" description="Basic and acidic residues" evidence="6">
    <location>
        <begin position="247"/>
        <end position="289"/>
    </location>
</feature>
<dbReference type="EMBL" id="ML995476">
    <property type="protein sequence ID" value="KAF2146237.1"/>
    <property type="molecule type" value="Genomic_DNA"/>
</dbReference>
<dbReference type="PANTHER" id="PTHR46424">
    <property type="entry name" value="UBX DOMAIN-CONTAINING PROTEIN 4"/>
    <property type="match status" value="1"/>
</dbReference>
<gene>
    <name evidence="8" type="ORF">K452DRAFT_355663</name>
</gene>
<dbReference type="InterPro" id="IPR029071">
    <property type="entry name" value="Ubiquitin-like_domsf"/>
</dbReference>
<keyword evidence="2" id="KW-0834">Unfolded protein response</keyword>
<feature type="domain" description="UBX" evidence="7">
    <location>
        <begin position="314"/>
        <end position="405"/>
    </location>
</feature>
<dbReference type="SMART" id="SM00166">
    <property type="entry name" value="UBX"/>
    <property type="match status" value="1"/>
</dbReference>
<feature type="region of interest" description="Disordered" evidence="6">
    <location>
        <begin position="460"/>
        <end position="543"/>
    </location>
</feature>
<dbReference type="GO" id="GO:0005789">
    <property type="term" value="C:endoplasmic reticulum membrane"/>
    <property type="evidence" value="ECO:0007669"/>
    <property type="project" value="UniProtKB-SubCell"/>
</dbReference>
<sequence length="543" mass="56801">MFHQGDLQSGISLAIQQSKLVVCFVRDADEESKIWEDEWLQDEQLAESLGSKAIVLRLEAGSQEAGFLSAFCPIAKTPALVAIHNGQLKLYLSGGTSREDFVSRLSNALNPAEPATAPGMPQAPQALSESAGAPEPVAAQPPAPSTAEDDPYESQDGPDPARVLEASSEASIAHNVPPAAPVLPTLQASAPPVSDAQTEAQAQPASTPASVPISEKAAGKRRAVEEEKATPSAEKKDAAKKSYATQERARKASQRDELNRILQRVEADKQARKERERETKARREAELREIANAGAEGDAPSPAAPSSSVAKARSATSTSKDITLRVRLLDGSQIREPFPPTATLQSDVRPRVDWALGGGDSKPPPYTFKHVLAPLPNRNLSASEEATPLSELPDVAPSATLVLVPVRGAAHAYAAAGSAAGAVARGGGPFGAVMAILLRIWNLVCAFVGTLFAPLTRGAARGGEGGATERERHGRPVNLGGGDRRGRSAGEGSGNGAASGATAGARASGMRVRTLGDQREGQNEYYNGNSLDFEPKKGEDEGK</sequence>
<dbReference type="GO" id="GO:0036503">
    <property type="term" value="P:ERAD pathway"/>
    <property type="evidence" value="ECO:0007669"/>
    <property type="project" value="TreeGrafter"/>
</dbReference>
<dbReference type="SUPFAM" id="SSF54236">
    <property type="entry name" value="Ubiquitin-like"/>
    <property type="match status" value="1"/>
</dbReference>
<feature type="region of interest" description="Disordered" evidence="6">
    <location>
        <begin position="182"/>
        <end position="317"/>
    </location>
</feature>
<organism evidence="8 9">
    <name type="scientific">Aplosporella prunicola CBS 121167</name>
    <dbReference type="NCBI Taxonomy" id="1176127"/>
    <lineage>
        <taxon>Eukaryota</taxon>
        <taxon>Fungi</taxon>
        <taxon>Dikarya</taxon>
        <taxon>Ascomycota</taxon>
        <taxon>Pezizomycotina</taxon>
        <taxon>Dothideomycetes</taxon>
        <taxon>Dothideomycetes incertae sedis</taxon>
        <taxon>Botryosphaeriales</taxon>
        <taxon>Aplosporellaceae</taxon>
        <taxon>Aplosporella</taxon>
    </lineage>
</organism>
<reference evidence="8" key="1">
    <citation type="journal article" date="2020" name="Stud. Mycol.">
        <title>101 Dothideomycetes genomes: a test case for predicting lifestyles and emergence of pathogens.</title>
        <authorList>
            <person name="Haridas S."/>
            <person name="Albert R."/>
            <person name="Binder M."/>
            <person name="Bloem J."/>
            <person name="Labutti K."/>
            <person name="Salamov A."/>
            <person name="Andreopoulos B."/>
            <person name="Baker S."/>
            <person name="Barry K."/>
            <person name="Bills G."/>
            <person name="Bluhm B."/>
            <person name="Cannon C."/>
            <person name="Castanera R."/>
            <person name="Culley D."/>
            <person name="Daum C."/>
            <person name="Ezra D."/>
            <person name="Gonzalez J."/>
            <person name="Henrissat B."/>
            <person name="Kuo A."/>
            <person name="Liang C."/>
            <person name="Lipzen A."/>
            <person name="Lutzoni F."/>
            <person name="Magnuson J."/>
            <person name="Mondo S."/>
            <person name="Nolan M."/>
            <person name="Ohm R."/>
            <person name="Pangilinan J."/>
            <person name="Park H.-J."/>
            <person name="Ramirez L."/>
            <person name="Alfaro M."/>
            <person name="Sun H."/>
            <person name="Tritt A."/>
            <person name="Yoshinaga Y."/>
            <person name="Zwiers L.-H."/>
            <person name="Turgeon B."/>
            <person name="Goodwin S."/>
            <person name="Spatafora J."/>
            <person name="Crous P."/>
            <person name="Grigoriev I."/>
        </authorList>
    </citation>
    <scope>NUCLEOTIDE SEQUENCE</scope>
    <source>
        <strain evidence="8">CBS 121167</strain>
    </source>
</reference>
<feature type="compositionally biased region" description="Polar residues" evidence="6">
    <location>
        <begin position="195"/>
        <end position="209"/>
    </location>
</feature>
<evidence type="ECO:0000256" key="2">
    <source>
        <dbReference type="ARBA" id="ARBA00023230"/>
    </source>
</evidence>
<dbReference type="PANTHER" id="PTHR46424:SF1">
    <property type="entry name" value="UBX DOMAIN-CONTAINING PROTEIN 4"/>
    <property type="match status" value="1"/>
</dbReference>
<feature type="compositionally biased region" description="Low complexity" evidence="6">
    <location>
        <begin position="498"/>
        <end position="509"/>
    </location>
</feature>